<comment type="caution">
    <text evidence="7">The sequence shown here is derived from an EMBL/GenBank/DDBJ whole genome shotgun (WGS) entry which is preliminary data.</text>
</comment>
<keyword evidence="3" id="KW-1133">Transmembrane helix</keyword>
<keyword evidence="4" id="KW-0472">Membrane</keyword>
<evidence type="ECO:0000259" key="6">
    <source>
        <dbReference type="PROSITE" id="PS52015"/>
    </source>
</evidence>
<sequence length="142" mass="15465">MGGPLSVSRDNFKPDDLAALPNSNRSNEGSEGIDARRIDADINSYLEQMRQKVRQHWIPGLSQSSRRTVLNFTINRSGQVSNIQVAQTSGFDVTDEAALNAVRLAAPFAPLPTGLSSDYINIQFTFSINVYGELDLSGDGGY</sequence>
<dbReference type="InterPro" id="IPR037682">
    <property type="entry name" value="TonB_C"/>
</dbReference>
<evidence type="ECO:0000256" key="1">
    <source>
        <dbReference type="ARBA" id="ARBA00004167"/>
    </source>
</evidence>
<keyword evidence="2" id="KW-0812">Transmembrane</keyword>
<comment type="subcellular location">
    <subcellularLocation>
        <location evidence="1">Membrane</location>
        <topology evidence="1">Single-pass membrane protein</topology>
    </subcellularLocation>
</comment>
<dbReference type="STRING" id="211165.GCA_000317285_06516"/>
<protein>
    <recommendedName>
        <fullName evidence="6">TonB C-terminal domain-containing protein</fullName>
    </recommendedName>
</protein>
<feature type="region of interest" description="Disordered" evidence="5">
    <location>
        <begin position="1"/>
        <end position="34"/>
    </location>
</feature>
<dbReference type="AlphaFoldDB" id="A0A433N3R6"/>
<dbReference type="SUPFAM" id="SSF74653">
    <property type="entry name" value="TolA/TonB C-terminal domain"/>
    <property type="match status" value="1"/>
</dbReference>
<proteinExistence type="predicted"/>
<evidence type="ECO:0000256" key="3">
    <source>
        <dbReference type="ARBA" id="ARBA00022989"/>
    </source>
</evidence>
<organism evidence="7 8">
    <name type="scientific">Chlorogloeopsis fritschii PCC 6912</name>
    <dbReference type="NCBI Taxonomy" id="211165"/>
    <lineage>
        <taxon>Bacteria</taxon>
        <taxon>Bacillati</taxon>
        <taxon>Cyanobacteriota</taxon>
        <taxon>Cyanophyceae</taxon>
        <taxon>Nostocales</taxon>
        <taxon>Chlorogloeopsidaceae</taxon>
        <taxon>Chlorogloeopsis</taxon>
    </lineage>
</organism>
<gene>
    <name evidence="7" type="ORF">PCC6912_44770</name>
</gene>
<evidence type="ECO:0000313" key="7">
    <source>
        <dbReference type="EMBL" id="RUR75905.1"/>
    </source>
</evidence>
<feature type="domain" description="TonB C-terminal" evidence="6">
    <location>
        <begin position="40"/>
        <end position="135"/>
    </location>
</feature>
<reference evidence="7 8" key="1">
    <citation type="journal article" date="2019" name="Genome Biol. Evol.">
        <title>Day and night: Metabolic profiles and evolutionary relationships of six axenic non-marine cyanobacteria.</title>
        <authorList>
            <person name="Will S.E."/>
            <person name="Henke P."/>
            <person name="Boedeker C."/>
            <person name="Huang S."/>
            <person name="Brinkmann H."/>
            <person name="Rohde M."/>
            <person name="Jarek M."/>
            <person name="Friedl T."/>
            <person name="Seufert S."/>
            <person name="Schumacher M."/>
            <person name="Overmann J."/>
            <person name="Neumann-Schaal M."/>
            <person name="Petersen J."/>
        </authorList>
    </citation>
    <scope>NUCLEOTIDE SEQUENCE [LARGE SCALE GENOMIC DNA]</scope>
    <source>
        <strain evidence="7 8">PCC 6912</strain>
    </source>
</reference>
<evidence type="ECO:0000256" key="5">
    <source>
        <dbReference type="SAM" id="MobiDB-lite"/>
    </source>
</evidence>
<dbReference type="PROSITE" id="PS52015">
    <property type="entry name" value="TONB_CTD"/>
    <property type="match status" value="1"/>
</dbReference>
<dbReference type="InterPro" id="IPR006260">
    <property type="entry name" value="TonB/TolA_C"/>
</dbReference>
<dbReference type="Gene3D" id="3.30.1150.10">
    <property type="match status" value="1"/>
</dbReference>
<evidence type="ECO:0000256" key="4">
    <source>
        <dbReference type="ARBA" id="ARBA00023136"/>
    </source>
</evidence>
<dbReference type="GO" id="GO:0055085">
    <property type="term" value="P:transmembrane transport"/>
    <property type="evidence" value="ECO:0007669"/>
    <property type="project" value="InterPro"/>
</dbReference>
<evidence type="ECO:0000313" key="8">
    <source>
        <dbReference type="Proteomes" id="UP000268857"/>
    </source>
</evidence>
<accession>A0A433N3R6</accession>
<evidence type="ECO:0000256" key="2">
    <source>
        <dbReference type="ARBA" id="ARBA00022692"/>
    </source>
</evidence>
<dbReference type="EMBL" id="RSCJ01000022">
    <property type="protein sequence ID" value="RUR75905.1"/>
    <property type="molecule type" value="Genomic_DNA"/>
</dbReference>
<dbReference type="NCBIfam" id="TIGR01352">
    <property type="entry name" value="tonB_Cterm"/>
    <property type="match status" value="1"/>
</dbReference>
<keyword evidence="8" id="KW-1185">Reference proteome</keyword>
<dbReference type="Proteomes" id="UP000268857">
    <property type="component" value="Unassembled WGS sequence"/>
</dbReference>
<dbReference type="Pfam" id="PF13103">
    <property type="entry name" value="TonB_2"/>
    <property type="match status" value="1"/>
</dbReference>
<name>A0A433N3R6_CHLFR</name>
<dbReference type="GO" id="GO:0016020">
    <property type="term" value="C:membrane"/>
    <property type="evidence" value="ECO:0007669"/>
    <property type="project" value="UniProtKB-SubCell"/>
</dbReference>